<dbReference type="PANTHER" id="PTHR46696">
    <property type="entry name" value="P450, PUTATIVE (EUROFUNG)-RELATED"/>
    <property type="match status" value="1"/>
</dbReference>
<keyword evidence="3 7" id="KW-0479">Metal-binding</keyword>
<keyword evidence="11" id="KW-1185">Reference proteome</keyword>
<dbReference type="PANTHER" id="PTHR46696:SF6">
    <property type="entry name" value="P450, PUTATIVE (EUROFUNG)-RELATED"/>
    <property type="match status" value="1"/>
</dbReference>
<organism evidence="10 11">
    <name type="scientific">Kribbella solani</name>
    <dbReference type="NCBI Taxonomy" id="236067"/>
    <lineage>
        <taxon>Bacteria</taxon>
        <taxon>Bacillati</taxon>
        <taxon>Actinomycetota</taxon>
        <taxon>Actinomycetes</taxon>
        <taxon>Propionibacteriales</taxon>
        <taxon>Kribbellaceae</taxon>
        <taxon>Kribbella</taxon>
    </lineage>
</organism>
<dbReference type="PROSITE" id="PS00086">
    <property type="entry name" value="CYTOCHROME_P450"/>
    <property type="match status" value="1"/>
</dbReference>
<dbReference type="GO" id="GO:0005506">
    <property type="term" value="F:iron ion binding"/>
    <property type="evidence" value="ECO:0007669"/>
    <property type="project" value="InterPro"/>
</dbReference>
<gene>
    <name evidence="10" type="ORF">HDA44_003875</name>
</gene>
<dbReference type="InterPro" id="IPR017972">
    <property type="entry name" value="Cyt_P450_CS"/>
</dbReference>
<dbReference type="Pfam" id="PF00067">
    <property type="entry name" value="p450"/>
    <property type="match status" value="1"/>
</dbReference>
<evidence type="ECO:0000313" key="10">
    <source>
        <dbReference type="EMBL" id="MBB5980534.1"/>
    </source>
</evidence>
<name>A0A841DN25_9ACTN</name>
<comment type="caution">
    <text evidence="10">The sequence shown here is derived from an EMBL/GenBank/DDBJ whole genome shotgun (WGS) entry which is preliminary data.</text>
</comment>
<dbReference type="FunFam" id="1.10.630.10:FF:000018">
    <property type="entry name" value="Cytochrome P450 monooxygenase"/>
    <property type="match status" value="1"/>
</dbReference>
<comment type="cofactor">
    <cofactor evidence="7">
        <name>heme</name>
        <dbReference type="ChEBI" id="CHEBI:30413"/>
    </cofactor>
</comment>
<dbReference type="Gene3D" id="1.10.630.10">
    <property type="entry name" value="Cytochrome P450"/>
    <property type="match status" value="1"/>
</dbReference>
<dbReference type="AlphaFoldDB" id="A0A841DN25"/>
<dbReference type="GO" id="GO:0004497">
    <property type="term" value="F:monooxygenase activity"/>
    <property type="evidence" value="ECO:0007669"/>
    <property type="project" value="UniProtKB-KW"/>
</dbReference>
<comment type="similarity">
    <text evidence="1 8">Belongs to the cytochrome P450 family.</text>
</comment>
<dbReference type="PRINTS" id="PR00385">
    <property type="entry name" value="P450"/>
</dbReference>
<evidence type="ECO:0000256" key="3">
    <source>
        <dbReference type="ARBA" id="ARBA00022723"/>
    </source>
</evidence>
<dbReference type="InterPro" id="IPR001128">
    <property type="entry name" value="Cyt_P450"/>
</dbReference>
<dbReference type="GO" id="GO:0020037">
    <property type="term" value="F:heme binding"/>
    <property type="evidence" value="ECO:0007669"/>
    <property type="project" value="InterPro"/>
</dbReference>
<dbReference type="PRINTS" id="PR00463">
    <property type="entry name" value="EP450I"/>
</dbReference>
<evidence type="ECO:0000256" key="7">
    <source>
        <dbReference type="PIRSR" id="PIRSR602401-1"/>
    </source>
</evidence>
<accession>A0A841DN25</accession>
<keyword evidence="2 7" id="KW-0349">Heme</keyword>
<keyword evidence="4 8" id="KW-0560">Oxidoreductase</keyword>
<keyword evidence="5 7" id="KW-0408">Iron</keyword>
<dbReference type="Proteomes" id="UP000558997">
    <property type="component" value="Unassembled WGS sequence"/>
</dbReference>
<evidence type="ECO:0000256" key="1">
    <source>
        <dbReference type="ARBA" id="ARBA00010617"/>
    </source>
</evidence>
<feature type="region of interest" description="Disordered" evidence="9">
    <location>
        <begin position="1"/>
        <end position="22"/>
    </location>
</feature>
<protein>
    <submittedName>
        <fullName evidence="10">Cytochrome P450</fullName>
    </submittedName>
</protein>
<proteinExistence type="inferred from homology"/>
<sequence>MTDSDQLAEYPIPPVDALEPPPEWERLREQCPVAHVRLPSGDQAALLTRYDDVRQVLSDPRFTRNAEGAARVSAEGSGIFDQRRADVPRSGEGHQRWRRRMTKWFTAKRMAAMRPSIEAMADQLVDEMIAHGQPADLKASLGFPLPVWVICELLGVPASDRDRFSHWSDTFLNLSRYSAAEMDAAQSAFRAYMAGHVEAKRANPGTDLLSDLITGTDSAGESLSDDALVSTGTGLLIAGHETTTNMIGKMMAMLLADRDRWERLVADRGLVRTAVEESLRYDANAGFGMIRYVSEELELSDGVLPAGTTAICSMASANRDERIFAEPAEMDLTRSPNVHLSFGAGPHSCIGQSLARTELQVVLEVLLRRLPTLALAGPAADLPLVEGLLVGGLREVPVVWR</sequence>
<keyword evidence="6 8" id="KW-0503">Monooxygenase</keyword>
<dbReference type="EMBL" id="JACHNF010000001">
    <property type="protein sequence ID" value="MBB5980534.1"/>
    <property type="molecule type" value="Genomic_DNA"/>
</dbReference>
<dbReference type="InterPro" id="IPR002401">
    <property type="entry name" value="Cyt_P450_E_grp-I"/>
</dbReference>
<reference evidence="10 11" key="1">
    <citation type="submission" date="2020-08" db="EMBL/GenBank/DDBJ databases">
        <title>Sequencing the genomes of 1000 actinobacteria strains.</title>
        <authorList>
            <person name="Klenk H.-P."/>
        </authorList>
    </citation>
    <scope>NUCLEOTIDE SEQUENCE [LARGE SCALE GENOMIC DNA]</scope>
    <source>
        <strain evidence="10 11">DSM 17294</strain>
    </source>
</reference>
<feature type="binding site" description="axial binding residue" evidence="7">
    <location>
        <position position="349"/>
    </location>
    <ligand>
        <name>heme</name>
        <dbReference type="ChEBI" id="CHEBI:30413"/>
    </ligand>
    <ligandPart>
        <name>Fe</name>
        <dbReference type="ChEBI" id="CHEBI:18248"/>
    </ligandPart>
</feature>
<dbReference type="SUPFAM" id="SSF48264">
    <property type="entry name" value="Cytochrome P450"/>
    <property type="match status" value="1"/>
</dbReference>
<evidence type="ECO:0000256" key="6">
    <source>
        <dbReference type="ARBA" id="ARBA00023033"/>
    </source>
</evidence>
<dbReference type="GO" id="GO:0016705">
    <property type="term" value="F:oxidoreductase activity, acting on paired donors, with incorporation or reduction of molecular oxygen"/>
    <property type="evidence" value="ECO:0007669"/>
    <property type="project" value="InterPro"/>
</dbReference>
<dbReference type="RefSeq" id="WP_184836347.1">
    <property type="nucleotide sequence ID" value="NZ_BAAAVN010000003.1"/>
</dbReference>
<evidence type="ECO:0000256" key="2">
    <source>
        <dbReference type="ARBA" id="ARBA00022617"/>
    </source>
</evidence>
<evidence type="ECO:0000256" key="5">
    <source>
        <dbReference type="ARBA" id="ARBA00023004"/>
    </source>
</evidence>
<dbReference type="InterPro" id="IPR036396">
    <property type="entry name" value="Cyt_P450_sf"/>
</dbReference>
<evidence type="ECO:0000313" key="11">
    <source>
        <dbReference type="Proteomes" id="UP000558997"/>
    </source>
</evidence>
<evidence type="ECO:0000256" key="4">
    <source>
        <dbReference type="ARBA" id="ARBA00023002"/>
    </source>
</evidence>
<evidence type="ECO:0000256" key="8">
    <source>
        <dbReference type="RuleBase" id="RU000461"/>
    </source>
</evidence>
<dbReference type="CDD" id="cd11031">
    <property type="entry name" value="Cyp158A-like"/>
    <property type="match status" value="1"/>
</dbReference>
<evidence type="ECO:0000256" key="9">
    <source>
        <dbReference type="SAM" id="MobiDB-lite"/>
    </source>
</evidence>